<dbReference type="GO" id="GO:0005634">
    <property type="term" value="C:nucleus"/>
    <property type="evidence" value="ECO:0007669"/>
    <property type="project" value="InterPro"/>
</dbReference>
<dbReference type="GeneID" id="115010206"/>
<evidence type="ECO:0000313" key="8">
    <source>
        <dbReference type="Proteomes" id="UP000504630"/>
    </source>
</evidence>
<proteinExistence type="inferred from homology"/>
<dbReference type="GO" id="GO:0000730">
    <property type="term" value="P:DNA recombinase assembly"/>
    <property type="evidence" value="ECO:0007669"/>
    <property type="project" value="InterPro"/>
</dbReference>
<dbReference type="Proteomes" id="UP000504630">
    <property type="component" value="Chromosome 6"/>
</dbReference>
<dbReference type="GO" id="GO:0034599">
    <property type="term" value="P:cellular response to oxidative stress"/>
    <property type="evidence" value="ECO:0007669"/>
    <property type="project" value="UniProtKB-ARBA"/>
</dbReference>
<reference evidence="9" key="1">
    <citation type="submission" date="2025-08" db="UniProtKB">
        <authorList>
            <consortium name="RefSeq"/>
        </authorList>
    </citation>
    <scope>IDENTIFICATION</scope>
</reference>
<dbReference type="GO" id="GO:0010792">
    <property type="term" value="P:DNA double-strand break processing involved in repair via single-strand annealing"/>
    <property type="evidence" value="ECO:0007669"/>
    <property type="project" value="UniProtKB-ARBA"/>
</dbReference>
<dbReference type="Pfam" id="PF04098">
    <property type="entry name" value="Rad52_Rad22"/>
    <property type="match status" value="1"/>
</dbReference>
<feature type="region of interest" description="Disordered" evidence="7">
    <location>
        <begin position="307"/>
        <end position="333"/>
    </location>
</feature>
<evidence type="ECO:0000256" key="2">
    <source>
        <dbReference type="ARBA" id="ARBA00022763"/>
    </source>
</evidence>
<name>A0A6J2PZT8_COTGO</name>
<dbReference type="AlphaFoldDB" id="A0A6J2PZT8"/>
<dbReference type="InterPro" id="IPR004585">
    <property type="entry name" value="DNA_recomb/repair_Rad52"/>
</dbReference>
<keyword evidence="4" id="KW-0234">DNA repair</keyword>
<dbReference type="RefSeq" id="XP_029290557.1">
    <property type="nucleotide sequence ID" value="XM_029434697.1"/>
</dbReference>
<dbReference type="NCBIfam" id="TIGR00607">
    <property type="entry name" value="rad52"/>
    <property type="match status" value="1"/>
</dbReference>
<dbReference type="Gene3D" id="3.30.390.80">
    <property type="entry name" value="DNA repair protein Rad52/59/22"/>
    <property type="match status" value="1"/>
</dbReference>
<comment type="similarity">
    <text evidence="1">Belongs to the RAD52 family.</text>
</comment>
<dbReference type="InParanoid" id="A0A6J2PZT8"/>
<dbReference type="FunFam" id="3.30.390.80:FF:000001">
    <property type="entry name" value="DNA repair protein RAD52 homolog"/>
    <property type="match status" value="1"/>
</dbReference>
<feature type="compositionally biased region" description="Basic and acidic residues" evidence="7">
    <location>
        <begin position="236"/>
        <end position="247"/>
    </location>
</feature>
<keyword evidence="8" id="KW-1185">Reference proteome</keyword>
<evidence type="ECO:0000256" key="7">
    <source>
        <dbReference type="SAM" id="MobiDB-lite"/>
    </source>
</evidence>
<feature type="region of interest" description="Disordered" evidence="7">
    <location>
        <begin position="348"/>
        <end position="428"/>
    </location>
</feature>
<dbReference type="SUPFAM" id="SSF54768">
    <property type="entry name" value="dsRNA-binding domain-like"/>
    <property type="match status" value="1"/>
</dbReference>
<feature type="region of interest" description="Disordered" evidence="7">
    <location>
        <begin position="169"/>
        <end position="194"/>
    </location>
</feature>
<dbReference type="InterPro" id="IPR042525">
    <property type="entry name" value="Rad52_Rad59_Rad22_sf"/>
</dbReference>
<sequence>MSSDAEERSNSAPRCFGQFTYTAEEHQAVDKALRQKLGPEYISTRVAGGGQKVCYIEGHRVIGLANEMFGYNGWSHSISQQNVDFIDIINGKFYVGVSAFIKVQLKDGAFHEDVGYGVSEGLKSKALALEKARKEAVTDGMKRALKCFGNVLGNCILNKEYLIAINKIPKQPPPPLDPAQTKRTEREPSVEKARFSSLVQDKKLGLSRTVLEPRVLNRNQNYSEVHTPISAVPADGKSENMDSRPVMDLEDVGGSDSHTDPKQLRKLRQQQLQLKFRKEMETKKLPQELGQAKSEYTEVAIRQNGGHEGASAFSDSTSAGHRKPSSRDEHLADDPELWDFTLNGIDELDVPAGGTPSKGLCPSTPGNHQMHTRSKTPQRAPDEAPSYSGGQDRAQDRPQHQGQCQARLGEASSPYRQGLYMKKRRLDT</sequence>
<evidence type="ECO:0000256" key="3">
    <source>
        <dbReference type="ARBA" id="ARBA00023172"/>
    </source>
</evidence>
<evidence type="ECO:0000256" key="6">
    <source>
        <dbReference type="ARBA" id="ARBA00073403"/>
    </source>
</evidence>
<evidence type="ECO:0000313" key="9">
    <source>
        <dbReference type="RefSeq" id="XP_029290557.1"/>
    </source>
</evidence>
<dbReference type="InterPro" id="IPR007232">
    <property type="entry name" value="Rad52_Rad59_Rad22"/>
</dbReference>
<dbReference type="GO" id="GO:0006312">
    <property type="term" value="P:mitotic recombination"/>
    <property type="evidence" value="ECO:0007669"/>
    <property type="project" value="TreeGrafter"/>
</dbReference>
<dbReference type="InterPro" id="IPR041247">
    <property type="entry name" value="Rad52_fam"/>
</dbReference>
<dbReference type="PANTHER" id="PTHR12132:SF1">
    <property type="entry name" value="DNA REPAIR PROTEIN RAD52 HOMOLOG"/>
    <property type="match status" value="1"/>
</dbReference>
<organism evidence="8 9">
    <name type="scientific">Cottoperca gobio</name>
    <name type="common">Frogmouth</name>
    <name type="synonym">Aphritis gobio</name>
    <dbReference type="NCBI Taxonomy" id="56716"/>
    <lineage>
        <taxon>Eukaryota</taxon>
        <taxon>Metazoa</taxon>
        <taxon>Chordata</taxon>
        <taxon>Craniata</taxon>
        <taxon>Vertebrata</taxon>
        <taxon>Euteleostomi</taxon>
        <taxon>Actinopterygii</taxon>
        <taxon>Neopterygii</taxon>
        <taxon>Teleostei</taxon>
        <taxon>Neoteleostei</taxon>
        <taxon>Acanthomorphata</taxon>
        <taxon>Eupercaria</taxon>
        <taxon>Perciformes</taxon>
        <taxon>Notothenioidei</taxon>
        <taxon>Bovichtidae</taxon>
        <taxon>Cottoperca</taxon>
    </lineage>
</organism>
<gene>
    <name evidence="9" type="primary">rad52</name>
</gene>
<evidence type="ECO:0000256" key="5">
    <source>
        <dbReference type="ARBA" id="ARBA00053354"/>
    </source>
</evidence>
<dbReference type="CTD" id="5893"/>
<accession>A0A6J2PZT8</accession>
<keyword evidence="2" id="KW-0227">DNA damage</keyword>
<dbReference type="FunCoup" id="A0A6J2PZT8">
    <property type="interactions" value="636"/>
</dbReference>
<feature type="compositionally biased region" description="Basic and acidic residues" evidence="7">
    <location>
        <begin position="180"/>
        <end position="194"/>
    </location>
</feature>
<feature type="region of interest" description="Disordered" evidence="7">
    <location>
        <begin position="226"/>
        <end position="263"/>
    </location>
</feature>
<protein>
    <recommendedName>
        <fullName evidence="6">DNA repair protein RAD52 homolog</fullName>
    </recommendedName>
</protein>
<comment type="function">
    <text evidence="5">Involved in double-stranded break repair. Plays a central role in genetic recombination and DNA repair by promoting the annealing of complementary single-stranded DNA and by stimulation of the RAD51 recombinase.</text>
</comment>
<evidence type="ECO:0000256" key="1">
    <source>
        <dbReference type="ARBA" id="ARBA00006638"/>
    </source>
</evidence>
<evidence type="ECO:0000256" key="4">
    <source>
        <dbReference type="ARBA" id="ARBA00023204"/>
    </source>
</evidence>
<dbReference type="KEGG" id="cgob:115010206"/>
<dbReference type="OrthoDB" id="206565at2759"/>
<dbReference type="PANTHER" id="PTHR12132">
    <property type="entry name" value="DNA REPAIR AND RECOMBINATION PROTEIN RAD52, RAD59"/>
    <property type="match status" value="1"/>
</dbReference>
<keyword evidence="3" id="KW-0233">DNA recombination</keyword>